<sequence>MSAPPVPSSTGSQAPHQFAQRTSSGTSVPFNAARAGAAGSPLAREILPPSSIPAHIHSPGQRPVNSSPLISPVPTDSTQPHFLRNPSTSTPSMDTLSDLASMQQSARPTPPPAKNSSSSNGSHRPGMPAERLSFDINMVETPKQLMRSDYAGSSLPLQSQQTLAELVALVRENSASYDAHTQIIKILHQGLMDHTYPPDTPDARNNPADYDLLPELRQARETADKLFAVGESLWLDWLHAESMLAQSIDARVAVMELCKRAVEEEYGSVRLWQTYGDWLLHCYNWANEPAASAAQNEEKMLGRELFNVDQVMSVWEDAASSTGHDLALSHEVWNKFLRTRYPDFESKMDEDRAALVLDLFQSRLQAPHAQWESTFQAFSSFVSANFAPDHYEQIMAGTLRDSAAVKAIWSAREVLEANLLRAIESGDKYAEYNCSVEYIAWEKNEQVRISRLGKKDRQREPIQDAAASARMINALYQRIELRLPSVLSIWEEHADYLAERQSPGLLDLLRRATRHCPWSGMLWKRLLLASELAKESFQETEAIQQSATRTGMLDAAGTEELLKVHEAWCGYLVRRTRNQDASEEDDDVAEMGIRTSIETVQGLAAKLDGQAVVDPEFRLQRKYIEYLKGQGRFDNARQQFDDAVESYGGSYRFWLRYYEFEMEVAENLHIGKRKRDDEEDDADATKRPRNEDVPAHSVEEAAQPKRDREHASILVQHIPVSTPEARVRQFFSKCGQIMGLKAVKEEGERSFVIEFQEADQAQYALSRHEVDFEGATLSVTLNTGNTLYVTNYPPAADESYIRDLFTPYGEIISVRFPSLKANKHRRFCYVEFKTSSQAHAALELNGQTRDELELTVAISNPAIKKERENAHSSAGGRAIFIGQLPFKASEAEIEEVFSQYGEIEKTRMPRDPQVKSKNKGICFITYVDLTSAAAALAMNGQDFQGRKLKVNMAQDDKPNSVRGKSASASASVNGGRSVSPALNGNAAPSSAQQPKPKPTKGDLEEQRTRTIALAYLPDTINEAQIRARAERIGGVLKVMLRTEHAGCLIEFESAADAGIAALELDGHEFVEGKKTRVVTQEELKGMTAETKDAPAKKKKAPAGPGGMVPSSVVRRPAQPGARKGGHLGQRTGLGFGKANANDSGGGGTANGEGGPKKSNDDFRALLEGKK</sequence>
<feature type="compositionally biased region" description="Gly residues" evidence="10">
    <location>
        <begin position="1143"/>
        <end position="1153"/>
    </location>
</feature>
<protein>
    <recommendedName>
        <fullName evidence="8">U4/U6 snRNA-associated-splicing factor PRP24</fullName>
    </recommendedName>
</protein>
<dbReference type="GO" id="GO:0005688">
    <property type="term" value="C:U6 snRNP"/>
    <property type="evidence" value="ECO:0007669"/>
    <property type="project" value="UniProtKB-ARBA"/>
</dbReference>
<feature type="compositionally biased region" description="Polar residues" evidence="10">
    <location>
        <begin position="966"/>
        <end position="993"/>
    </location>
</feature>
<name>A0A0N1H894_9EURO</name>
<evidence type="ECO:0000256" key="9">
    <source>
        <dbReference type="PROSITE-ProRule" id="PRU00176"/>
    </source>
</evidence>
<comment type="subcellular location">
    <subcellularLocation>
        <location evidence="1">Nucleus</location>
    </subcellularLocation>
</comment>
<dbReference type="InterPro" id="IPR012677">
    <property type="entry name" value="Nucleotide-bd_a/b_plait_sf"/>
</dbReference>
<keyword evidence="5" id="KW-0508">mRNA splicing</keyword>
<feature type="domain" description="RRM" evidence="11">
    <location>
        <begin position="785"/>
        <end position="861"/>
    </location>
</feature>
<evidence type="ECO:0000313" key="12">
    <source>
        <dbReference type="EMBL" id="KPI43026.1"/>
    </source>
</evidence>
<evidence type="ECO:0000313" key="13">
    <source>
        <dbReference type="Proteomes" id="UP000038010"/>
    </source>
</evidence>
<dbReference type="Gene3D" id="1.25.40.10">
    <property type="entry name" value="Tetratricopeptide repeat domain"/>
    <property type="match status" value="2"/>
</dbReference>
<gene>
    <name evidence="12" type="ORF">AB675_1744</name>
</gene>
<evidence type="ECO:0000256" key="8">
    <source>
        <dbReference type="ARBA" id="ARBA00093627"/>
    </source>
</evidence>
<dbReference type="EMBL" id="LFJN01000006">
    <property type="protein sequence ID" value="KPI43026.1"/>
    <property type="molecule type" value="Genomic_DNA"/>
</dbReference>
<dbReference type="Gene3D" id="3.30.70.330">
    <property type="match status" value="4"/>
</dbReference>
<feature type="region of interest" description="Disordered" evidence="10">
    <location>
        <begin position="1"/>
        <end position="129"/>
    </location>
</feature>
<evidence type="ECO:0000256" key="3">
    <source>
        <dbReference type="ARBA" id="ARBA00022737"/>
    </source>
</evidence>
<dbReference type="VEuPathDB" id="FungiDB:AB675_1744"/>
<feature type="compositionally biased region" description="Low complexity" evidence="10">
    <location>
        <begin position="48"/>
        <end position="59"/>
    </location>
</feature>
<feature type="region of interest" description="Disordered" evidence="10">
    <location>
        <begin position="1085"/>
        <end position="1170"/>
    </location>
</feature>
<feature type="region of interest" description="Disordered" evidence="10">
    <location>
        <begin position="954"/>
        <end position="1006"/>
    </location>
</feature>
<feature type="domain" description="RRM" evidence="11">
    <location>
        <begin position="1009"/>
        <end position="1082"/>
    </location>
</feature>
<feature type="domain" description="RRM" evidence="11">
    <location>
        <begin position="711"/>
        <end position="794"/>
    </location>
</feature>
<feature type="region of interest" description="Disordered" evidence="10">
    <location>
        <begin position="673"/>
        <end position="708"/>
    </location>
</feature>
<evidence type="ECO:0000256" key="2">
    <source>
        <dbReference type="ARBA" id="ARBA00022664"/>
    </source>
</evidence>
<organism evidence="12 13">
    <name type="scientific">Cyphellophora attinorum</name>
    <dbReference type="NCBI Taxonomy" id="1664694"/>
    <lineage>
        <taxon>Eukaryota</taxon>
        <taxon>Fungi</taxon>
        <taxon>Dikarya</taxon>
        <taxon>Ascomycota</taxon>
        <taxon>Pezizomycotina</taxon>
        <taxon>Eurotiomycetes</taxon>
        <taxon>Chaetothyriomycetidae</taxon>
        <taxon>Chaetothyriales</taxon>
        <taxon>Cyphellophoraceae</taxon>
        <taxon>Cyphellophora</taxon>
    </lineage>
</organism>
<evidence type="ECO:0000256" key="6">
    <source>
        <dbReference type="ARBA" id="ARBA00023242"/>
    </source>
</evidence>
<dbReference type="InterPro" id="IPR003107">
    <property type="entry name" value="HAT"/>
</dbReference>
<comment type="function">
    <text evidence="7">Functions as a recycling factor of the spliceosome, a machinery that forms on each precursor-messenger RNA (pre-mRNA) and catalyzes the removal of introns. Chaperones the re-annealing of U4 and U6 snRNAs (small nuclear RNAs) released from previous rounds of splicing, an initial step in reforming the U4/U6-U5 tri-snRNP (small nuclear ribonucleoprotein) that can reassemble into another spliceosome complex; this step involves binding U6 and facilitating the unwinding of the U6 internal stem loop, followed by base-pairing of U6 to U4.</text>
</comment>
<dbReference type="SMART" id="SM00386">
    <property type="entry name" value="HAT"/>
    <property type="match status" value="2"/>
</dbReference>
<proteinExistence type="predicted"/>
<dbReference type="SUPFAM" id="SSF54928">
    <property type="entry name" value="RNA-binding domain, RBD"/>
    <property type="match status" value="3"/>
</dbReference>
<feature type="compositionally biased region" description="Polar residues" evidence="10">
    <location>
        <begin position="8"/>
        <end position="29"/>
    </location>
</feature>
<dbReference type="InterPro" id="IPR035979">
    <property type="entry name" value="RBD_domain_sf"/>
</dbReference>
<evidence type="ECO:0000256" key="4">
    <source>
        <dbReference type="ARBA" id="ARBA00022884"/>
    </source>
</evidence>
<evidence type="ECO:0000256" key="1">
    <source>
        <dbReference type="ARBA" id="ARBA00004123"/>
    </source>
</evidence>
<dbReference type="InterPro" id="IPR011990">
    <property type="entry name" value="TPR-like_helical_dom_sf"/>
</dbReference>
<dbReference type="PROSITE" id="PS50102">
    <property type="entry name" value="RRM"/>
    <property type="match status" value="4"/>
</dbReference>
<dbReference type="Pfam" id="PF00076">
    <property type="entry name" value="RRM_1"/>
    <property type="match status" value="2"/>
</dbReference>
<evidence type="ECO:0000256" key="5">
    <source>
        <dbReference type="ARBA" id="ARBA00023187"/>
    </source>
</evidence>
<keyword evidence="13" id="KW-1185">Reference proteome</keyword>
<keyword evidence="2" id="KW-0507">mRNA processing</keyword>
<dbReference type="InterPro" id="IPR031766">
    <property type="entry name" value="RRM_occluded"/>
</dbReference>
<reference evidence="12 13" key="1">
    <citation type="submission" date="2015-06" db="EMBL/GenBank/DDBJ databases">
        <title>Draft genome of the ant-associated black yeast Phialophora attae CBS 131958.</title>
        <authorList>
            <person name="Moreno L.F."/>
            <person name="Stielow B.J."/>
            <person name="de Hoog S."/>
            <person name="Vicente V.A."/>
            <person name="Weiss V.A."/>
            <person name="de Vries M."/>
            <person name="Cruz L.M."/>
            <person name="Souza E.M."/>
        </authorList>
    </citation>
    <scope>NUCLEOTIDE SEQUENCE [LARGE SCALE GENOMIC DNA]</scope>
    <source>
        <strain evidence="12 13">CBS 131958</strain>
    </source>
</reference>
<dbReference type="GO" id="GO:0006397">
    <property type="term" value="P:mRNA processing"/>
    <property type="evidence" value="ECO:0007669"/>
    <property type="project" value="UniProtKB-KW"/>
</dbReference>
<feature type="compositionally biased region" description="Basic and acidic residues" evidence="10">
    <location>
        <begin position="683"/>
        <end position="708"/>
    </location>
</feature>
<dbReference type="RefSeq" id="XP_018002989.1">
    <property type="nucleotide sequence ID" value="XM_018141657.1"/>
</dbReference>
<feature type="compositionally biased region" description="Basic and acidic residues" evidence="10">
    <location>
        <begin position="1085"/>
        <end position="1095"/>
    </location>
</feature>
<dbReference type="FunFam" id="3.30.70.330:FF:000365">
    <property type="entry name" value="U4/U6 snRNA-associated-splicing factor PRP24"/>
    <property type="match status" value="1"/>
</dbReference>
<dbReference type="SMART" id="SM00360">
    <property type="entry name" value="RRM"/>
    <property type="match status" value="4"/>
</dbReference>
<evidence type="ECO:0000259" key="11">
    <source>
        <dbReference type="PROSITE" id="PS50102"/>
    </source>
</evidence>
<evidence type="ECO:0000256" key="10">
    <source>
        <dbReference type="SAM" id="MobiDB-lite"/>
    </source>
</evidence>
<feature type="compositionally biased region" description="Polar residues" evidence="10">
    <location>
        <begin position="63"/>
        <end position="107"/>
    </location>
</feature>
<dbReference type="GO" id="GO:0008380">
    <property type="term" value="P:RNA splicing"/>
    <property type="evidence" value="ECO:0007669"/>
    <property type="project" value="UniProtKB-KW"/>
</dbReference>
<comment type="caution">
    <text evidence="12">The sequence shown here is derived from an EMBL/GenBank/DDBJ whole genome shotgun (WGS) entry which is preliminary data.</text>
</comment>
<dbReference type="OrthoDB" id="360390at2759"/>
<dbReference type="Proteomes" id="UP000038010">
    <property type="component" value="Unassembled WGS sequence"/>
</dbReference>
<evidence type="ECO:0000256" key="7">
    <source>
        <dbReference type="ARBA" id="ARBA00093374"/>
    </source>
</evidence>
<dbReference type="PANTHER" id="PTHR23236">
    <property type="entry name" value="EUKARYOTIC TRANSLATION INITIATION FACTOR 4B/4H"/>
    <property type="match status" value="1"/>
</dbReference>
<dbReference type="AlphaFoldDB" id="A0A0N1H894"/>
<keyword evidence="4 9" id="KW-0694">RNA-binding</keyword>
<dbReference type="CDD" id="cd00590">
    <property type="entry name" value="RRM_SF"/>
    <property type="match status" value="1"/>
</dbReference>
<keyword evidence="6" id="KW-0539">Nucleus</keyword>
<dbReference type="GO" id="GO:0003723">
    <property type="term" value="F:RNA binding"/>
    <property type="evidence" value="ECO:0007669"/>
    <property type="project" value="UniProtKB-UniRule"/>
</dbReference>
<dbReference type="InterPro" id="IPR000504">
    <property type="entry name" value="RRM_dom"/>
</dbReference>
<dbReference type="PANTHER" id="PTHR23236:SF119">
    <property type="entry name" value="NUCLEAR RNA-BINDING PROTEIN SART-3"/>
    <property type="match status" value="1"/>
</dbReference>
<feature type="compositionally biased region" description="Basic and acidic residues" evidence="10">
    <location>
        <begin position="1154"/>
        <end position="1170"/>
    </location>
</feature>
<dbReference type="Pfam" id="PF16842">
    <property type="entry name" value="RRM_occluded"/>
    <property type="match status" value="1"/>
</dbReference>
<feature type="domain" description="RRM" evidence="11">
    <location>
        <begin position="877"/>
        <end position="955"/>
    </location>
</feature>
<dbReference type="SUPFAM" id="SSF48452">
    <property type="entry name" value="TPR-like"/>
    <property type="match status" value="1"/>
</dbReference>
<dbReference type="STRING" id="1664694.A0A0N1H894"/>
<dbReference type="CDD" id="cd12299">
    <property type="entry name" value="RRM4_Prp24"/>
    <property type="match status" value="1"/>
</dbReference>
<accession>A0A0N1H894</accession>
<dbReference type="GeneID" id="28733537"/>
<keyword evidence="3" id="KW-0677">Repeat</keyword>